<feature type="compositionally biased region" description="Polar residues" evidence="1">
    <location>
        <begin position="1"/>
        <end position="11"/>
    </location>
</feature>
<name>A0A840IH39_9ACTN</name>
<keyword evidence="2" id="KW-0808">Transferase</keyword>
<gene>
    <name evidence="2" type="ORF">BDZ31_003988</name>
</gene>
<dbReference type="GO" id="GO:0032259">
    <property type="term" value="P:methylation"/>
    <property type="evidence" value="ECO:0007669"/>
    <property type="project" value="UniProtKB-KW"/>
</dbReference>
<dbReference type="CDD" id="cd02440">
    <property type="entry name" value="AdoMet_MTases"/>
    <property type="match status" value="1"/>
</dbReference>
<dbReference type="PANTHER" id="PTHR43861">
    <property type="entry name" value="TRANS-ACONITATE 2-METHYLTRANSFERASE-RELATED"/>
    <property type="match status" value="1"/>
</dbReference>
<comment type="caution">
    <text evidence="2">The sequence shown here is derived from an EMBL/GenBank/DDBJ whole genome shotgun (WGS) entry which is preliminary data.</text>
</comment>
<accession>A0A840IH39</accession>
<dbReference type="RefSeq" id="WP_183344395.1">
    <property type="nucleotide sequence ID" value="NZ_JACHNU010000007.1"/>
</dbReference>
<keyword evidence="2" id="KW-0489">Methyltransferase</keyword>
<dbReference type="GO" id="GO:0008168">
    <property type="term" value="F:methyltransferase activity"/>
    <property type="evidence" value="ECO:0007669"/>
    <property type="project" value="UniProtKB-KW"/>
</dbReference>
<protein>
    <submittedName>
        <fullName evidence="2">2-polyprenyl-3-methyl-5-hydroxy-6-metoxy-1, 4-benzoquinol methylase</fullName>
    </submittedName>
</protein>
<evidence type="ECO:0000313" key="2">
    <source>
        <dbReference type="EMBL" id="MBB4664377.1"/>
    </source>
</evidence>
<feature type="region of interest" description="Disordered" evidence="1">
    <location>
        <begin position="1"/>
        <end position="22"/>
    </location>
</feature>
<reference evidence="2 3" key="1">
    <citation type="submission" date="2020-08" db="EMBL/GenBank/DDBJ databases">
        <title>Genomic Encyclopedia of Archaeal and Bacterial Type Strains, Phase II (KMG-II): from individual species to whole genera.</title>
        <authorList>
            <person name="Goeker M."/>
        </authorList>
    </citation>
    <scope>NUCLEOTIDE SEQUENCE [LARGE SCALE GENOMIC DNA]</scope>
    <source>
        <strain evidence="2 3">DSM 23288</strain>
    </source>
</reference>
<dbReference type="Proteomes" id="UP000585272">
    <property type="component" value="Unassembled WGS sequence"/>
</dbReference>
<proteinExistence type="predicted"/>
<organism evidence="2 3">
    <name type="scientific">Conexibacter arvalis</name>
    <dbReference type="NCBI Taxonomy" id="912552"/>
    <lineage>
        <taxon>Bacteria</taxon>
        <taxon>Bacillati</taxon>
        <taxon>Actinomycetota</taxon>
        <taxon>Thermoleophilia</taxon>
        <taxon>Solirubrobacterales</taxon>
        <taxon>Conexibacteraceae</taxon>
        <taxon>Conexibacter</taxon>
    </lineage>
</organism>
<dbReference type="AlphaFoldDB" id="A0A840IH39"/>
<dbReference type="Gene3D" id="3.40.50.150">
    <property type="entry name" value="Vaccinia Virus protein VP39"/>
    <property type="match status" value="1"/>
</dbReference>
<sequence length="257" mass="29249">METAYVQSNQPKGVPPLELTGERTLPDVPEENYWYRRHLVVYEWIAARTIGQRVVDMACGEGYGSEVLSRGARSVVGVDANPEAHEHARLRYRRPNLRFERDLVERFSEPCDAVVFLQTIEHVQNPGEILEHFKSMLSPGGVAYVSTPNLLTLAPAGAEKSENPWHVKEYRVEEFRALCAAHFPQVELHGLFHARKLAVHEFAIRRLGWDAIHRRLGFTRAFYDRFTPAISARDFALREGDDALLARALDFVAVCRA</sequence>
<dbReference type="Pfam" id="PF13489">
    <property type="entry name" value="Methyltransf_23"/>
    <property type="match status" value="1"/>
</dbReference>
<dbReference type="EMBL" id="JACHNU010000007">
    <property type="protein sequence ID" value="MBB4664377.1"/>
    <property type="molecule type" value="Genomic_DNA"/>
</dbReference>
<dbReference type="InterPro" id="IPR029063">
    <property type="entry name" value="SAM-dependent_MTases_sf"/>
</dbReference>
<keyword evidence="3" id="KW-1185">Reference proteome</keyword>
<dbReference type="SUPFAM" id="SSF53335">
    <property type="entry name" value="S-adenosyl-L-methionine-dependent methyltransferases"/>
    <property type="match status" value="1"/>
</dbReference>
<evidence type="ECO:0000313" key="3">
    <source>
        <dbReference type="Proteomes" id="UP000585272"/>
    </source>
</evidence>
<evidence type="ECO:0000256" key="1">
    <source>
        <dbReference type="SAM" id="MobiDB-lite"/>
    </source>
</evidence>